<dbReference type="Gene3D" id="3.30.40.10">
    <property type="entry name" value="Zinc/RING finger domain, C3HC4 (zinc finger)"/>
    <property type="match status" value="1"/>
</dbReference>
<dbReference type="OrthoDB" id="8062037at2759"/>
<dbReference type="Pfam" id="PF13639">
    <property type="entry name" value="zf-RING_2"/>
    <property type="match status" value="1"/>
</dbReference>
<dbReference type="GeneID" id="35606048"/>
<dbReference type="RefSeq" id="XP_023632010.1">
    <property type="nucleotide sequence ID" value="XM_023776242.1"/>
</dbReference>
<dbReference type="EMBL" id="FJUY01000026">
    <property type="protein sequence ID" value="CZT25287.1"/>
    <property type="molecule type" value="Genomic_DNA"/>
</dbReference>
<dbReference type="InterPro" id="IPR013083">
    <property type="entry name" value="Znf_RING/FYVE/PHD"/>
</dbReference>
<dbReference type="Proteomes" id="UP000225277">
    <property type="component" value="Unassembled WGS sequence"/>
</dbReference>
<feature type="domain" description="RING-type" evidence="1">
    <location>
        <begin position="19"/>
        <end position="60"/>
    </location>
</feature>
<keyword evidence="3" id="KW-1185">Reference proteome</keyword>
<name>A0A2D3V4S9_9PEZI</name>
<evidence type="ECO:0000313" key="2">
    <source>
        <dbReference type="EMBL" id="CZT25287.1"/>
    </source>
</evidence>
<reference evidence="2 3" key="1">
    <citation type="submission" date="2016-03" db="EMBL/GenBank/DDBJ databases">
        <authorList>
            <person name="Ploux O."/>
        </authorList>
    </citation>
    <scope>NUCLEOTIDE SEQUENCE [LARGE SCALE GENOMIC DNA]</scope>
    <source>
        <strain evidence="2 3">URUG2</strain>
    </source>
</reference>
<dbReference type="SUPFAM" id="SSF57850">
    <property type="entry name" value="RING/U-box"/>
    <property type="match status" value="1"/>
</dbReference>
<evidence type="ECO:0000313" key="3">
    <source>
        <dbReference type="Proteomes" id="UP000225277"/>
    </source>
</evidence>
<organism evidence="2 3">
    <name type="scientific">Ramularia collo-cygni</name>
    <dbReference type="NCBI Taxonomy" id="112498"/>
    <lineage>
        <taxon>Eukaryota</taxon>
        <taxon>Fungi</taxon>
        <taxon>Dikarya</taxon>
        <taxon>Ascomycota</taxon>
        <taxon>Pezizomycotina</taxon>
        <taxon>Dothideomycetes</taxon>
        <taxon>Dothideomycetidae</taxon>
        <taxon>Mycosphaerellales</taxon>
        <taxon>Mycosphaerellaceae</taxon>
        <taxon>Ramularia</taxon>
    </lineage>
</organism>
<proteinExistence type="predicted"/>
<dbReference type="InterPro" id="IPR001841">
    <property type="entry name" value="Znf_RING"/>
</dbReference>
<dbReference type="AlphaFoldDB" id="A0A2D3V4S9"/>
<dbReference type="STRING" id="112498.A0A2D3V4S9"/>
<gene>
    <name evidence="2" type="ORF">RCC_11015</name>
</gene>
<protein>
    <recommendedName>
        <fullName evidence="1">RING-type domain-containing protein</fullName>
    </recommendedName>
</protein>
<evidence type="ECO:0000259" key="1">
    <source>
        <dbReference type="Pfam" id="PF13639"/>
    </source>
</evidence>
<sequence length="313" mass="35648">MLTRAEFFAQAPAIVQPGDTCPICLEELEGQHPLRLRCNPNHVYCRECIRPWATQHRRCILMCGIEPWDPAPWTDISQALIHKTNVDLFHSAKYTFGVSPGTRADYIAGSFTFTEDDTFLPLDGRWIDYLAARREPNMKGIPMIQVSIESQMAMEGVGLSEPERLLLPIVNLANVIPLLAANSGRPYNASDMQQWRLVATHLVSHIPMDAVVFPEIEVVPRDLKEVILKSLSTAGADVTNITFLQKGTHGSDLDLLMEYVAYIMYRECWVTSTHTRPGFIALQKFRSLRKIQARRFEQATWMLEDPERQCEMM</sequence>
<accession>A0A2D3V4S9</accession>